<keyword evidence="1" id="KW-0540">Nuclease</keyword>
<dbReference type="GO" id="GO:0004519">
    <property type="term" value="F:endonuclease activity"/>
    <property type="evidence" value="ECO:0007669"/>
    <property type="project" value="UniProtKB-KW"/>
</dbReference>
<organism evidence="1">
    <name type="scientific">gut metagenome</name>
    <dbReference type="NCBI Taxonomy" id="749906"/>
    <lineage>
        <taxon>unclassified sequences</taxon>
        <taxon>metagenomes</taxon>
        <taxon>organismal metagenomes</taxon>
    </lineage>
</organism>
<accession>J9FPY8</accession>
<name>J9FPY8_9ZZZZ</name>
<protein>
    <submittedName>
        <fullName evidence="1">Type II restriction endonuclease</fullName>
    </submittedName>
</protein>
<feature type="non-terminal residue" evidence="1">
    <location>
        <position position="158"/>
    </location>
</feature>
<comment type="caution">
    <text evidence="1">The sequence shown here is derived from an EMBL/GenBank/DDBJ whole genome shotgun (WGS) entry which is preliminary data.</text>
</comment>
<keyword evidence="1" id="KW-0378">Hydrolase</keyword>
<gene>
    <name evidence="1" type="ORF">EVA_20261</name>
</gene>
<feature type="non-terminal residue" evidence="1">
    <location>
        <position position="1"/>
    </location>
</feature>
<evidence type="ECO:0000313" key="1">
    <source>
        <dbReference type="EMBL" id="EJW91632.1"/>
    </source>
</evidence>
<keyword evidence="1" id="KW-0255">Endonuclease</keyword>
<sequence length="158" mass="17982">GTFVLHKQLQTIKEKVETLGEASFSQLVYSRDLYQLTETFYEEHPELDGRQSKGHRFDLGTTVFSLFPEVFMDEMPADEGYALVVGRENDTRIAKWIKKQYLKLPDNFEKYKVAFPVANGSGKFGEPLSDPFVCAPFCAQNTTFLSAGRFESLYEAQA</sequence>
<reference evidence="1" key="1">
    <citation type="journal article" date="2012" name="PLoS ONE">
        <title>Gene sets for utilization of primary and secondary nutrition supplies in the distal gut of endangered iberian lynx.</title>
        <authorList>
            <person name="Alcaide M."/>
            <person name="Messina E."/>
            <person name="Richter M."/>
            <person name="Bargiela R."/>
            <person name="Peplies J."/>
            <person name="Huws S.A."/>
            <person name="Newbold C.J."/>
            <person name="Golyshin P.N."/>
            <person name="Simon M.A."/>
            <person name="Lopez G."/>
            <person name="Yakimov M.M."/>
            <person name="Ferrer M."/>
        </authorList>
    </citation>
    <scope>NUCLEOTIDE SEQUENCE</scope>
</reference>
<dbReference type="EMBL" id="AMCI01008048">
    <property type="protein sequence ID" value="EJW91632.1"/>
    <property type="molecule type" value="Genomic_DNA"/>
</dbReference>
<proteinExistence type="predicted"/>
<dbReference type="AlphaFoldDB" id="J9FPY8"/>